<dbReference type="AlphaFoldDB" id="A0A0W0TQ16"/>
<proteinExistence type="predicted"/>
<dbReference type="OrthoDB" id="5648474at2"/>
<gene>
    <name evidence="1" type="ORF">Lery_1485</name>
</gene>
<dbReference type="RefSeq" id="WP_058526634.1">
    <property type="nucleotide sequence ID" value="NZ_CAAAHY010000022.1"/>
</dbReference>
<evidence type="ECO:0000313" key="2">
    <source>
        <dbReference type="Proteomes" id="UP000054773"/>
    </source>
</evidence>
<dbReference type="Proteomes" id="UP000054773">
    <property type="component" value="Unassembled WGS sequence"/>
</dbReference>
<accession>A0A0W0TQ16</accession>
<comment type="caution">
    <text evidence="1">The sequence shown here is derived from an EMBL/GenBank/DDBJ whole genome shotgun (WGS) entry which is preliminary data.</text>
</comment>
<reference evidence="1 2" key="1">
    <citation type="submission" date="2015-11" db="EMBL/GenBank/DDBJ databases">
        <title>Genomic analysis of 38 Legionella species identifies large and diverse effector repertoires.</title>
        <authorList>
            <person name="Burstein D."/>
            <person name="Amaro F."/>
            <person name="Zusman T."/>
            <person name="Lifshitz Z."/>
            <person name="Cohen O."/>
            <person name="Gilbert J.A."/>
            <person name="Pupko T."/>
            <person name="Shuman H.A."/>
            <person name="Segal G."/>
        </authorList>
    </citation>
    <scope>NUCLEOTIDE SEQUENCE [LARGE SCALE GENOMIC DNA]</scope>
    <source>
        <strain evidence="1 2">SE-32A-C8</strain>
    </source>
</reference>
<protein>
    <submittedName>
        <fullName evidence="1">Uncharacterized protein</fullName>
    </submittedName>
</protein>
<name>A0A0W0TQ16_LEGER</name>
<keyword evidence="2" id="KW-1185">Reference proteome</keyword>
<organism evidence="1 2">
    <name type="scientific">Legionella erythra</name>
    <dbReference type="NCBI Taxonomy" id="448"/>
    <lineage>
        <taxon>Bacteria</taxon>
        <taxon>Pseudomonadati</taxon>
        <taxon>Pseudomonadota</taxon>
        <taxon>Gammaproteobacteria</taxon>
        <taxon>Legionellales</taxon>
        <taxon>Legionellaceae</taxon>
        <taxon>Legionella</taxon>
    </lineage>
</organism>
<sequence length="222" mass="25161">MFPWFKRKKKINNPGPAQQLFVSQGDMLQALKKDDESGLCGPLTNMVAEEHLQGAEQTTLFSKTNEVVYYQAVDVEHHQDIIRQTDRSNGKHSAFVDTKTPFEVDKIPAKDLDKLTLPELGEHNLITFPVEGQVKGEDPYHQIYFRRQPQGCVKFDAEEKYGEKKGDCQVLFDAFKKSVASQPDPSRPPKQIIVARSLNFFPAVNESKVSQPGAVVKMHYQL</sequence>
<dbReference type="EMBL" id="LNYA01000024">
    <property type="protein sequence ID" value="KTC97646.1"/>
    <property type="molecule type" value="Genomic_DNA"/>
</dbReference>
<evidence type="ECO:0000313" key="1">
    <source>
        <dbReference type="EMBL" id="KTC97646.1"/>
    </source>
</evidence>
<dbReference type="PATRIC" id="fig|448.7.peg.1552"/>